<keyword evidence="1" id="KW-0175">Coiled coil</keyword>
<feature type="compositionally biased region" description="Low complexity" evidence="2">
    <location>
        <begin position="169"/>
        <end position="180"/>
    </location>
</feature>
<sequence length="365" mass="38112">MSLPSRDQEREPVEVRVSGADGGGATVGGVPVVAAGEEPQQAVLKHLRRMARATGSPVLARVHDERVGYVVPLQVDPDGASRFTAEPTAIPVTVPLGEFGPPPVMGAGPRPAEGSVPESGPYATGGHRPYPNPAPAPAHEPPHLHTPVPAHEPPHPHTPAPAPPRTHTHTTPARPAPAEAADLRPTPPRGFDAVAEAVLGEGEDGAPPAPAPTATTQISDAVKSGRIDAAATLAERALVEASRALGPEHPDVLRLTELAAYVAYLAGDPERAFRLSLELAAIHHHRTRDAEAAYSNVQSAATAWRAVRDPELGMALGRELLGLWTQLADGEGVAAEDAEELEAARARMLRLAERARRAEGAASRP</sequence>
<feature type="coiled-coil region" evidence="1">
    <location>
        <begin position="334"/>
        <end position="361"/>
    </location>
</feature>
<dbReference type="Gene3D" id="1.25.40.10">
    <property type="entry name" value="Tetratricopeptide repeat domain"/>
    <property type="match status" value="1"/>
</dbReference>
<comment type="caution">
    <text evidence="3">The sequence shown here is derived from an EMBL/GenBank/DDBJ whole genome shotgun (WGS) entry which is preliminary data.</text>
</comment>
<feature type="compositionally biased region" description="Basic and acidic residues" evidence="2">
    <location>
        <begin position="1"/>
        <end position="14"/>
    </location>
</feature>
<evidence type="ECO:0000256" key="1">
    <source>
        <dbReference type="SAM" id="Coils"/>
    </source>
</evidence>
<gene>
    <name evidence="3" type="ORF">VSS16_13210</name>
</gene>
<proteinExistence type="predicted"/>
<dbReference type="RefSeq" id="WP_376732464.1">
    <property type="nucleotide sequence ID" value="NZ_JAYMRP010000009.1"/>
</dbReference>
<dbReference type="EMBL" id="JAYMRP010000009">
    <property type="protein sequence ID" value="MFB8773678.1"/>
    <property type="molecule type" value="Genomic_DNA"/>
</dbReference>
<dbReference type="Proteomes" id="UP001585080">
    <property type="component" value="Unassembled WGS sequence"/>
</dbReference>
<feature type="compositionally biased region" description="Pro residues" evidence="2">
    <location>
        <begin position="130"/>
        <end position="139"/>
    </location>
</feature>
<organism evidence="3 4">
    <name type="scientific">Streptomyces broussonetiae</name>
    <dbReference type="NCBI Taxonomy" id="2686304"/>
    <lineage>
        <taxon>Bacteria</taxon>
        <taxon>Bacillati</taxon>
        <taxon>Actinomycetota</taxon>
        <taxon>Actinomycetes</taxon>
        <taxon>Kitasatosporales</taxon>
        <taxon>Streptomycetaceae</taxon>
        <taxon>Streptomyces</taxon>
    </lineage>
</organism>
<keyword evidence="4" id="KW-1185">Reference proteome</keyword>
<name>A0ABV5E9Z9_9ACTN</name>
<dbReference type="InterPro" id="IPR011990">
    <property type="entry name" value="TPR-like_helical_dom_sf"/>
</dbReference>
<evidence type="ECO:0000313" key="3">
    <source>
        <dbReference type="EMBL" id="MFB8773678.1"/>
    </source>
</evidence>
<protein>
    <submittedName>
        <fullName evidence="3">Tetratricopeptide repeat protein</fullName>
    </submittedName>
</protein>
<accession>A0ABV5E9Z9</accession>
<reference evidence="3 4" key="1">
    <citation type="submission" date="2024-01" db="EMBL/GenBank/DDBJ databases">
        <title>Genome mining of biosynthetic gene clusters to explore secondary metabolites of Streptomyces sp.</title>
        <authorList>
            <person name="Baig A."/>
            <person name="Ajitkumar Shintre N."/>
            <person name="Kumar H."/>
            <person name="Anbarasu A."/>
            <person name="Ramaiah S."/>
        </authorList>
    </citation>
    <scope>NUCLEOTIDE SEQUENCE [LARGE SCALE GENOMIC DNA]</scope>
    <source>
        <strain evidence="3 4">A57</strain>
    </source>
</reference>
<evidence type="ECO:0000256" key="2">
    <source>
        <dbReference type="SAM" id="MobiDB-lite"/>
    </source>
</evidence>
<evidence type="ECO:0000313" key="4">
    <source>
        <dbReference type="Proteomes" id="UP001585080"/>
    </source>
</evidence>
<feature type="region of interest" description="Disordered" evidence="2">
    <location>
        <begin position="1"/>
        <end position="29"/>
    </location>
</feature>
<feature type="region of interest" description="Disordered" evidence="2">
    <location>
        <begin position="101"/>
        <end position="190"/>
    </location>
</feature>